<name>A0AAQ4DJZ8_AMBAM</name>
<dbReference type="EMBL" id="JARKHS020029789">
    <property type="protein sequence ID" value="KAK8762788.1"/>
    <property type="molecule type" value="Genomic_DNA"/>
</dbReference>
<proteinExistence type="predicted"/>
<evidence type="ECO:0000313" key="2">
    <source>
        <dbReference type="Proteomes" id="UP001321473"/>
    </source>
</evidence>
<dbReference type="Gene3D" id="3.30.40.10">
    <property type="entry name" value="Zinc/RING finger domain, C3HC4 (zinc finger)"/>
    <property type="match status" value="1"/>
</dbReference>
<gene>
    <name evidence="1" type="ORF">V5799_025944</name>
</gene>
<dbReference type="Proteomes" id="UP001321473">
    <property type="component" value="Unassembled WGS sequence"/>
</dbReference>
<protein>
    <submittedName>
        <fullName evidence="1">Uncharacterized protein</fullName>
    </submittedName>
</protein>
<dbReference type="SUPFAM" id="SSF49599">
    <property type="entry name" value="TRAF domain-like"/>
    <property type="match status" value="1"/>
</dbReference>
<reference evidence="1 2" key="1">
    <citation type="journal article" date="2023" name="Arcadia Sci">
        <title>De novo assembly of a long-read Amblyomma americanum tick genome.</title>
        <authorList>
            <person name="Chou S."/>
            <person name="Poskanzer K.E."/>
            <person name="Rollins M."/>
            <person name="Thuy-Boun P.S."/>
        </authorList>
    </citation>
    <scope>NUCLEOTIDE SEQUENCE [LARGE SCALE GENOMIC DNA]</scope>
    <source>
        <strain evidence="1">F_SG_1</strain>
        <tissue evidence="1">Salivary glands</tissue>
    </source>
</reference>
<evidence type="ECO:0000313" key="1">
    <source>
        <dbReference type="EMBL" id="KAK8762788.1"/>
    </source>
</evidence>
<organism evidence="1 2">
    <name type="scientific">Amblyomma americanum</name>
    <name type="common">Lone star tick</name>
    <dbReference type="NCBI Taxonomy" id="6943"/>
    <lineage>
        <taxon>Eukaryota</taxon>
        <taxon>Metazoa</taxon>
        <taxon>Ecdysozoa</taxon>
        <taxon>Arthropoda</taxon>
        <taxon>Chelicerata</taxon>
        <taxon>Arachnida</taxon>
        <taxon>Acari</taxon>
        <taxon>Parasitiformes</taxon>
        <taxon>Ixodida</taxon>
        <taxon>Ixodoidea</taxon>
        <taxon>Ixodidae</taxon>
        <taxon>Amblyomminae</taxon>
        <taxon>Amblyomma</taxon>
    </lineage>
</organism>
<keyword evidence="2" id="KW-1185">Reference proteome</keyword>
<dbReference type="AlphaFoldDB" id="A0AAQ4DJZ8"/>
<dbReference type="InterPro" id="IPR013083">
    <property type="entry name" value="Znf_RING/FYVE/PHD"/>
</dbReference>
<sequence>MCPLDREPFEEDECHRIPIPARKANNLKAHCWNEEHGCEFVGTMEAVLRHYEEECTFQTIECRRCAERVLHKDLAVHYLGGCLPDTPSASTEQPSTQGSVLTVHDVSTALEDLKVLLKDPYHEQLPAIQSQINELVEHTRSEQAELLDSIALKLRDWERNMKDQSYTAPRYLLTKISSLKEAAAAQL</sequence>
<accession>A0AAQ4DJZ8</accession>
<comment type="caution">
    <text evidence="1">The sequence shown here is derived from an EMBL/GenBank/DDBJ whole genome shotgun (WGS) entry which is preliminary data.</text>
</comment>